<dbReference type="OrthoDB" id="570195at2"/>
<dbReference type="Pfam" id="PF12978">
    <property type="entry name" value="DUF3862"/>
    <property type="match status" value="1"/>
</dbReference>
<organism evidence="4 5">
    <name type="scientific">Clostridium argentinense CDC 2741</name>
    <dbReference type="NCBI Taxonomy" id="1418104"/>
    <lineage>
        <taxon>Bacteria</taxon>
        <taxon>Bacillati</taxon>
        <taxon>Bacillota</taxon>
        <taxon>Clostridia</taxon>
        <taxon>Eubacteriales</taxon>
        <taxon>Clostridiaceae</taxon>
        <taxon>Clostridium</taxon>
    </lineage>
</organism>
<feature type="transmembrane region" description="Helical" evidence="2">
    <location>
        <begin position="44"/>
        <end position="64"/>
    </location>
</feature>
<keyword evidence="1" id="KW-0732">Signal</keyword>
<dbReference type="Gene3D" id="3.30.1450.10">
    <property type="match status" value="1"/>
</dbReference>
<name>A0A0C1U2K1_9CLOT</name>
<keyword evidence="5" id="KW-1185">Reference proteome</keyword>
<dbReference type="AlphaFoldDB" id="A0A0C1U2K1"/>
<evidence type="ECO:0000259" key="3">
    <source>
        <dbReference type="Pfam" id="PF13240"/>
    </source>
</evidence>
<dbReference type="EMBL" id="AYSO01000015">
    <property type="protein sequence ID" value="KIE47084.1"/>
    <property type="molecule type" value="Genomic_DNA"/>
</dbReference>
<dbReference type="InterPro" id="IPR026870">
    <property type="entry name" value="Zinc_ribbon_dom"/>
</dbReference>
<accession>A0A0C1U2K1</accession>
<keyword evidence="2" id="KW-0812">Transmembrane</keyword>
<protein>
    <submittedName>
        <fullName evidence="4">Zinc-ribbon domain protein</fullName>
    </submittedName>
</protein>
<evidence type="ECO:0000313" key="5">
    <source>
        <dbReference type="Proteomes" id="UP000031366"/>
    </source>
</evidence>
<proteinExistence type="predicted"/>
<evidence type="ECO:0000313" key="4">
    <source>
        <dbReference type="EMBL" id="KIE47084.1"/>
    </source>
</evidence>
<reference evidence="4 5" key="1">
    <citation type="journal article" date="2015" name="Infect. Genet. Evol.">
        <title>Genomic sequences of six botulinum neurotoxin-producing strains representing three clostridial species illustrate the mobility and diversity of botulinum neurotoxin genes.</title>
        <authorList>
            <person name="Smith T.J."/>
            <person name="Hill K.K."/>
            <person name="Xie G."/>
            <person name="Foley B.T."/>
            <person name="Williamson C.H."/>
            <person name="Foster J.T."/>
            <person name="Johnson S.L."/>
            <person name="Chertkov O."/>
            <person name="Teshima H."/>
            <person name="Gibbons H.S."/>
            <person name="Johnsky L.A."/>
            <person name="Karavis M.A."/>
            <person name="Smith L.A."/>
        </authorList>
    </citation>
    <scope>NUCLEOTIDE SEQUENCE [LARGE SCALE GENOMIC DNA]</scope>
    <source>
        <strain evidence="4 5">CDC 2741</strain>
    </source>
</reference>
<sequence>MAKYCSNCGEKIKDNARFCEKCGNDFSKDNIAQKSRKPRKKRGCLMSILIFIILGIGTVFFAAMQNDSIQKSVSGVSDNSEYITLEEYNKIETGMTYEEVAEIVGSKGTVSSQVEMNGINNTIITWYGNGVAGSNANVTFINNEVQGKAQVGLK</sequence>
<evidence type="ECO:0000256" key="1">
    <source>
        <dbReference type="ARBA" id="ARBA00022729"/>
    </source>
</evidence>
<dbReference type="RefSeq" id="WP_052268037.1">
    <property type="nucleotide sequence ID" value="NZ_AYSO01000015.1"/>
</dbReference>
<dbReference type="InterPro" id="IPR037873">
    <property type="entry name" value="BamE-like"/>
</dbReference>
<dbReference type="Pfam" id="PF13240">
    <property type="entry name" value="Zn_Ribbon_1"/>
    <property type="match status" value="1"/>
</dbReference>
<feature type="domain" description="Zinc-ribbon" evidence="3">
    <location>
        <begin position="4"/>
        <end position="24"/>
    </location>
</feature>
<dbReference type="InterPro" id="IPR024418">
    <property type="entry name" value="DUF3862"/>
</dbReference>
<keyword evidence="2" id="KW-0472">Membrane</keyword>
<comment type="caution">
    <text evidence="4">The sequence shown here is derived from an EMBL/GenBank/DDBJ whole genome shotgun (WGS) entry which is preliminary data.</text>
</comment>
<gene>
    <name evidence="4" type="ORF">U732_1277</name>
</gene>
<keyword evidence="2" id="KW-1133">Transmembrane helix</keyword>
<evidence type="ECO:0000256" key="2">
    <source>
        <dbReference type="SAM" id="Phobius"/>
    </source>
</evidence>
<dbReference type="Proteomes" id="UP000031366">
    <property type="component" value="Unassembled WGS sequence"/>
</dbReference>